<accession>A0A8H3E350</accession>
<dbReference type="EMBL" id="CAJNJQ010001927">
    <property type="protein sequence ID" value="CAE7155014.1"/>
    <property type="molecule type" value="Genomic_DNA"/>
</dbReference>
<evidence type="ECO:0000313" key="2">
    <source>
        <dbReference type="Proteomes" id="UP000663827"/>
    </source>
</evidence>
<organism evidence="1 2">
    <name type="scientific">Rhizoctonia solani</name>
    <dbReference type="NCBI Taxonomy" id="456999"/>
    <lineage>
        <taxon>Eukaryota</taxon>
        <taxon>Fungi</taxon>
        <taxon>Dikarya</taxon>
        <taxon>Basidiomycota</taxon>
        <taxon>Agaricomycotina</taxon>
        <taxon>Agaricomycetes</taxon>
        <taxon>Cantharellales</taxon>
        <taxon>Ceratobasidiaceae</taxon>
        <taxon>Rhizoctonia</taxon>
    </lineage>
</organism>
<dbReference type="AlphaFoldDB" id="A0A8H3E350"/>
<evidence type="ECO:0000313" key="1">
    <source>
        <dbReference type="EMBL" id="CAE7155014.1"/>
    </source>
</evidence>
<gene>
    <name evidence="1" type="ORF">RDB_LOCUS92991</name>
</gene>
<comment type="caution">
    <text evidence="1">The sequence shown here is derived from an EMBL/GenBank/DDBJ whole genome shotgun (WGS) entry which is preliminary data.</text>
</comment>
<name>A0A8H3E350_9AGAM</name>
<reference evidence="1" key="1">
    <citation type="submission" date="2021-01" db="EMBL/GenBank/DDBJ databases">
        <authorList>
            <person name="Kaushik A."/>
        </authorList>
    </citation>
    <scope>NUCLEOTIDE SEQUENCE</scope>
    <source>
        <strain evidence="1">AG5</strain>
    </source>
</reference>
<sequence length="144" mass="15767">MSIQFLRDGIRRFRNPSGDTLFSWPDRGLDYLYLHNVTLKVVDAPPDARLIITRVQVNESTMSGHGVPADYWIVPSNADGLKYTGFTQQPSVAQVESSTTYVSSTAGDTMSIGFNGQTCSLVKSSHTNGGVSSFNPPCVRTMWS</sequence>
<dbReference type="Proteomes" id="UP000663827">
    <property type="component" value="Unassembled WGS sequence"/>
</dbReference>
<protein>
    <submittedName>
        <fullName evidence="1">Uncharacterized protein</fullName>
    </submittedName>
</protein>
<proteinExistence type="predicted"/>